<dbReference type="Pfam" id="PF00015">
    <property type="entry name" value="MCPsignal"/>
    <property type="match status" value="1"/>
</dbReference>
<proteinExistence type="predicted"/>
<evidence type="ECO:0000256" key="2">
    <source>
        <dbReference type="ARBA" id="ARBA00023224"/>
    </source>
</evidence>
<evidence type="ECO:0000313" key="6">
    <source>
        <dbReference type="EMBL" id="MBC3766339.1"/>
    </source>
</evidence>
<dbReference type="SUPFAM" id="SSF58104">
    <property type="entry name" value="Methyl-accepting chemotaxis protein (MCP) signaling domain"/>
    <property type="match status" value="1"/>
</dbReference>
<dbReference type="InterPro" id="IPR004089">
    <property type="entry name" value="MCPsignal_dom"/>
</dbReference>
<organism evidence="6 7">
    <name type="scientific">Neptunicella marina</name>
    <dbReference type="NCBI Taxonomy" id="2125989"/>
    <lineage>
        <taxon>Bacteria</taxon>
        <taxon>Pseudomonadati</taxon>
        <taxon>Pseudomonadota</taxon>
        <taxon>Gammaproteobacteria</taxon>
        <taxon>Alteromonadales</taxon>
        <taxon>Alteromonadaceae</taxon>
        <taxon>Neptunicella</taxon>
    </lineage>
</organism>
<dbReference type="GO" id="GO:0007165">
    <property type="term" value="P:signal transduction"/>
    <property type="evidence" value="ECO:0007669"/>
    <property type="project" value="UniProtKB-KW"/>
</dbReference>
<dbReference type="Gene3D" id="1.20.120.30">
    <property type="entry name" value="Aspartate receptor, ligand-binding domain"/>
    <property type="match status" value="1"/>
</dbReference>
<dbReference type="Gene3D" id="1.20.5.1700">
    <property type="match status" value="1"/>
</dbReference>
<dbReference type="SMART" id="SM00283">
    <property type="entry name" value="MA"/>
    <property type="match status" value="1"/>
</dbReference>
<reference evidence="6" key="2">
    <citation type="submission" date="2020-08" db="EMBL/GenBank/DDBJ databases">
        <authorList>
            <person name="Lai Q."/>
        </authorList>
    </citation>
    <scope>NUCLEOTIDE SEQUENCE</scope>
    <source>
        <strain evidence="6">S27-2</strain>
    </source>
</reference>
<dbReference type="Proteomes" id="UP000601768">
    <property type="component" value="Unassembled WGS sequence"/>
</dbReference>
<sequence length="360" mass="39396">MFPFSTINELKEDVAQLRSQLADEQRKNQQLMDENQALSAEIEAITPQQQSGFHQEVLDCALNGFMQIDAIRESVFASFSCIEKESHAIDAINKLFDDSANALSSIVKGTDELSSNMGGMTQNISGLSKMADDINAFVTTISSISDQTNLLALNAAIEAARAGDAGRGFSVVADEVRVLANNTSKSANQVSELVKEIISTTGQTVDSAGHIQSTNEGLSQGIGSLKDDYELIVAHCDNMKKTISSSSRETFVQTVKLDHVVFKGEVYAYMLGKNTRRIEELADHNACRLGQWCRAEGADRYGHTSSFKQLENPHARVHSMGAEATREFKNGNLDKVMQCLQQMESASEEVMTLLGRLLNE</sequence>
<dbReference type="Gene3D" id="6.10.250.3200">
    <property type="match status" value="1"/>
</dbReference>
<evidence type="ECO:0000259" key="5">
    <source>
        <dbReference type="PROSITE" id="PS50111"/>
    </source>
</evidence>
<keyword evidence="7" id="KW-1185">Reference proteome</keyword>
<evidence type="ECO:0000256" key="3">
    <source>
        <dbReference type="PROSITE-ProRule" id="PRU00284"/>
    </source>
</evidence>
<dbReference type="AlphaFoldDB" id="A0A8J6IU78"/>
<dbReference type="GO" id="GO:0016020">
    <property type="term" value="C:membrane"/>
    <property type="evidence" value="ECO:0007669"/>
    <property type="project" value="UniProtKB-SubCell"/>
</dbReference>
<evidence type="ECO:0000313" key="7">
    <source>
        <dbReference type="Proteomes" id="UP000601768"/>
    </source>
</evidence>
<reference evidence="6" key="1">
    <citation type="journal article" date="2018" name="Int. J. Syst. Evol. Microbiol.">
        <title>Neptunicella marina gen. nov., sp. nov., isolated from surface seawater.</title>
        <authorList>
            <person name="Liu X."/>
            <person name="Lai Q."/>
            <person name="Du Y."/>
            <person name="Zhang X."/>
            <person name="Liu Z."/>
            <person name="Sun F."/>
            <person name="Shao Z."/>
        </authorList>
    </citation>
    <scope>NUCLEOTIDE SEQUENCE</scope>
    <source>
        <strain evidence="6">S27-2</strain>
    </source>
</reference>
<comment type="subcellular location">
    <subcellularLocation>
        <location evidence="1">Membrane</location>
    </subcellularLocation>
</comment>
<evidence type="ECO:0000256" key="4">
    <source>
        <dbReference type="SAM" id="Coils"/>
    </source>
</evidence>
<comment type="caution">
    <text evidence="6">The sequence shown here is derived from an EMBL/GenBank/DDBJ whole genome shotgun (WGS) entry which is preliminary data.</text>
</comment>
<name>A0A8J6IU78_9ALTE</name>
<dbReference type="PROSITE" id="PS50111">
    <property type="entry name" value="CHEMOTAXIS_TRANSDUC_2"/>
    <property type="match status" value="1"/>
</dbReference>
<feature type="coiled-coil region" evidence="4">
    <location>
        <begin position="7"/>
        <end position="41"/>
    </location>
</feature>
<dbReference type="EMBL" id="JACNEP010000007">
    <property type="protein sequence ID" value="MBC3766339.1"/>
    <property type="molecule type" value="Genomic_DNA"/>
</dbReference>
<feature type="domain" description="Methyl-accepting transducer" evidence="5">
    <location>
        <begin position="97"/>
        <end position="279"/>
    </location>
</feature>
<dbReference type="InterPro" id="IPR025991">
    <property type="entry name" value="Chemoreceptor_zinc-bind_dom"/>
</dbReference>
<protein>
    <submittedName>
        <fullName evidence="6">CZB domain-containing protein</fullName>
    </submittedName>
</protein>
<keyword evidence="2 3" id="KW-0807">Transducer</keyword>
<keyword evidence="4" id="KW-0175">Coiled coil</keyword>
<dbReference type="GO" id="GO:0006935">
    <property type="term" value="P:chemotaxis"/>
    <property type="evidence" value="ECO:0007669"/>
    <property type="project" value="UniProtKB-ARBA"/>
</dbReference>
<gene>
    <name evidence="6" type="ORF">H8B19_10640</name>
</gene>
<dbReference type="PANTHER" id="PTHR32089">
    <property type="entry name" value="METHYL-ACCEPTING CHEMOTAXIS PROTEIN MCPB"/>
    <property type="match status" value="1"/>
</dbReference>
<dbReference type="Pfam" id="PF13682">
    <property type="entry name" value="CZB"/>
    <property type="match status" value="1"/>
</dbReference>
<dbReference type="PANTHER" id="PTHR32089:SF70">
    <property type="entry name" value="ENERGY TAXIS MODULATING METHYL ACCEPTING SENSORY TRANSDUCER"/>
    <property type="match status" value="1"/>
</dbReference>
<evidence type="ECO:0000256" key="1">
    <source>
        <dbReference type="ARBA" id="ARBA00004370"/>
    </source>
</evidence>
<accession>A0A8J6IU78</accession>
<dbReference type="RefSeq" id="WP_186506865.1">
    <property type="nucleotide sequence ID" value="NZ_JACNEP010000007.1"/>
</dbReference>